<feature type="compositionally biased region" description="Basic and acidic residues" evidence="1">
    <location>
        <begin position="228"/>
        <end position="241"/>
    </location>
</feature>
<organism evidence="2 3">
    <name type="scientific">Aspergillus mulundensis</name>
    <dbReference type="NCBI Taxonomy" id="1810919"/>
    <lineage>
        <taxon>Eukaryota</taxon>
        <taxon>Fungi</taxon>
        <taxon>Dikarya</taxon>
        <taxon>Ascomycota</taxon>
        <taxon>Pezizomycotina</taxon>
        <taxon>Eurotiomycetes</taxon>
        <taxon>Eurotiomycetidae</taxon>
        <taxon>Eurotiales</taxon>
        <taxon>Aspergillaceae</taxon>
        <taxon>Aspergillus</taxon>
        <taxon>Aspergillus subgen. Nidulantes</taxon>
    </lineage>
</organism>
<feature type="compositionally biased region" description="Basic residues" evidence="1">
    <location>
        <begin position="79"/>
        <end position="91"/>
    </location>
</feature>
<evidence type="ECO:0000313" key="2">
    <source>
        <dbReference type="EMBL" id="RDW76573.1"/>
    </source>
</evidence>
<accession>A0A3D8RR73</accession>
<evidence type="ECO:0000256" key="1">
    <source>
        <dbReference type="SAM" id="MobiDB-lite"/>
    </source>
</evidence>
<reference evidence="2 3" key="1">
    <citation type="journal article" date="2018" name="IMA Fungus">
        <title>IMA Genome-F 9: Draft genome sequence of Annulohypoxylon stygium, Aspergillus mulundensis, Berkeleyomyces basicola (syn. Thielaviopsis basicola), Ceratocystis smalleyi, two Cercospora beticola strains, Coleophoma cylindrospora, Fusarium fracticaudum, Phialophora cf. hyalina, and Morchella septimelata.</title>
        <authorList>
            <person name="Wingfield B.D."/>
            <person name="Bills G.F."/>
            <person name="Dong Y."/>
            <person name="Huang W."/>
            <person name="Nel W.J."/>
            <person name="Swalarsk-Parry B.S."/>
            <person name="Vaghefi N."/>
            <person name="Wilken P.M."/>
            <person name="An Z."/>
            <person name="de Beer Z.W."/>
            <person name="De Vos L."/>
            <person name="Chen L."/>
            <person name="Duong T.A."/>
            <person name="Gao Y."/>
            <person name="Hammerbacher A."/>
            <person name="Kikkert J.R."/>
            <person name="Li Y."/>
            <person name="Li H."/>
            <person name="Li K."/>
            <person name="Li Q."/>
            <person name="Liu X."/>
            <person name="Ma X."/>
            <person name="Naidoo K."/>
            <person name="Pethybridge S.J."/>
            <person name="Sun J."/>
            <person name="Steenkamp E.T."/>
            <person name="van der Nest M.A."/>
            <person name="van Wyk S."/>
            <person name="Wingfield M.J."/>
            <person name="Xiong C."/>
            <person name="Yue Q."/>
            <person name="Zhang X."/>
        </authorList>
    </citation>
    <scope>NUCLEOTIDE SEQUENCE [LARGE SCALE GENOMIC DNA]</scope>
    <source>
        <strain evidence="2 3">DSM 5745</strain>
    </source>
</reference>
<feature type="compositionally biased region" description="Basic and acidic residues" evidence="1">
    <location>
        <begin position="344"/>
        <end position="354"/>
    </location>
</feature>
<proteinExistence type="predicted"/>
<dbReference type="EMBL" id="PVWQ01000007">
    <property type="protein sequence ID" value="RDW76573.1"/>
    <property type="molecule type" value="Genomic_DNA"/>
</dbReference>
<feature type="region of interest" description="Disordered" evidence="1">
    <location>
        <begin position="307"/>
        <end position="359"/>
    </location>
</feature>
<keyword evidence="3" id="KW-1185">Reference proteome</keyword>
<name>A0A3D8RR73_9EURO</name>
<comment type="caution">
    <text evidence="2">The sequence shown here is derived from an EMBL/GenBank/DDBJ whole genome shotgun (WGS) entry which is preliminary data.</text>
</comment>
<dbReference type="OrthoDB" id="506431at2759"/>
<feature type="compositionally biased region" description="Low complexity" evidence="1">
    <location>
        <begin position="307"/>
        <end position="316"/>
    </location>
</feature>
<sequence>MWLFRGAQSAVFYYVTCTPCADSMGKRKRRKEAVRARSQREKQQSDAIVTDQPRPFQQPTPFSTNPGWMEEIALGPNGAKRRGGHRTNTTHHRIDSWDTGEYSAGSGEDYDRMVSHASPQRSSKLGSRHLGDRWNRMLRYQREDEPLWGEEVEVMGSSVGISGQGKMDAKAPSKYCITRVPPVNDLHPPIVSGPKSRAETRWMLQPPPSARVMSGKDRSRTAAPPPPVEHRSMRMGSDKSTLRRSGHTHTLPPLTTESSLESPESLSTLPSRSPKTPESATQDLPRAPSPAFYAYGKDESHFVISSSVYSPSDSCSTMSSVHDSDIESPRDSLLSPATPISRPHSKDPSDHPDVSRPAISRALTSVHKDNKKDVQMLQFELPDPHDLEVGQVERVRPFRWSMDF</sequence>
<feature type="region of interest" description="Disordered" evidence="1">
    <location>
        <begin position="182"/>
        <end position="292"/>
    </location>
</feature>
<dbReference type="RefSeq" id="XP_026602885.1">
    <property type="nucleotide sequence ID" value="XM_026748581.1"/>
</dbReference>
<evidence type="ECO:0000313" key="3">
    <source>
        <dbReference type="Proteomes" id="UP000256690"/>
    </source>
</evidence>
<feature type="compositionally biased region" description="Polar residues" evidence="1">
    <location>
        <begin position="55"/>
        <end position="66"/>
    </location>
</feature>
<feature type="region of interest" description="Disordered" evidence="1">
    <location>
        <begin position="24"/>
        <end position="100"/>
    </location>
</feature>
<gene>
    <name evidence="2" type="ORF">DSM5745_06565</name>
</gene>
<dbReference type="AlphaFoldDB" id="A0A3D8RR73"/>
<protein>
    <submittedName>
        <fullName evidence="2">Uncharacterized protein</fullName>
    </submittedName>
</protein>
<feature type="compositionally biased region" description="Basic and acidic residues" evidence="1">
    <location>
        <begin position="33"/>
        <end position="44"/>
    </location>
</feature>
<dbReference type="Proteomes" id="UP000256690">
    <property type="component" value="Unassembled WGS sequence"/>
</dbReference>
<dbReference type="GeneID" id="38116935"/>
<feature type="compositionally biased region" description="Low complexity" evidence="1">
    <location>
        <begin position="248"/>
        <end position="274"/>
    </location>
</feature>